<evidence type="ECO:0000313" key="10">
    <source>
        <dbReference type="EMBL" id="ACB22347.1"/>
    </source>
</evidence>
<evidence type="ECO:0000256" key="3">
    <source>
        <dbReference type="ARBA" id="ARBA00022630"/>
    </source>
</evidence>
<sequence>MLGPPAPAECRADPNPPPTGTLQIMSSSDARVRDDLARRAAENQARLTADVKPAYDFVVCGAGASGSVVARRLAENPEVQVLLLEAGGSDEAESVLDPALWPTNLGGPRDWGFRAEPNAHLNGRALSMAMGRGLGGGSSVNVMVWARGHRSDWDAFATEANDAAWGYENVRAIYRRIENWRGAPDPAHRGSDGPVWVQPAPDPSPVAHAMLDAARELGIPTFDNPNGRMMEGPGGAALTDMLVRGGRRVSLYRAYVHPWLDRPNLTVLTDALVRRVTFDGRRATGVEFVHAGAVRTVGARGEVVLSMGAIHTPKVLMLSGIGDSDELGALGIPSVQHLPGVGQNLQDHVSFGCTWEYAAPIAPRNSGSEATLYWTSRPDLDAPDLLFCQVEFPVPSEQTAARGVPAHGWTMFAGLAQPASRGRLRLRSADMATPPVIEANFLSHPADVTAAAACVDLCRALGNARAFRPYVRAESMPGPLSGAAMADYIRDAAVTYWHQSCTARMGRDAMAVVDGALKVYGIDGLRVADASILPRVTTGNTQAPCAVIGERAAEILKRAHGL</sequence>
<dbReference type="GO" id="GO:0016614">
    <property type="term" value="F:oxidoreductase activity, acting on CH-OH group of donors"/>
    <property type="evidence" value="ECO:0007669"/>
    <property type="project" value="InterPro"/>
</dbReference>
<evidence type="ECO:0000256" key="4">
    <source>
        <dbReference type="ARBA" id="ARBA00022827"/>
    </source>
</evidence>
<feature type="binding site" evidence="5">
    <location>
        <begin position="497"/>
        <end position="498"/>
    </location>
    <ligand>
        <name>FAD</name>
        <dbReference type="ChEBI" id="CHEBI:57692"/>
    </ligand>
</feature>
<dbReference type="InterPro" id="IPR000172">
    <property type="entry name" value="GMC_OxRdtase_N"/>
</dbReference>
<dbReference type="PROSITE" id="PS00624">
    <property type="entry name" value="GMC_OXRED_2"/>
    <property type="match status" value="1"/>
</dbReference>
<dbReference type="GO" id="GO:0050660">
    <property type="term" value="F:flavin adenine dinucleotide binding"/>
    <property type="evidence" value="ECO:0007669"/>
    <property type="project" value="InterPro"/>
</dbReference>
<dbReference type="STRING" id="426355.Mrad2831_0323"/>
<dbReference type="Gene3D" id="3.30.560.10">
    <property type="entry name" value="Glucose Oxidase, domain 3"/>
    <property type="match status" value="1"/>
</dbReference>
<dbReference type="HOGENOM" id="CLU_002865_7_2_5"/>
<dbReference type="EMBL" id="CP001001">
    <property type="protein sequence ID" value="ACB22347.1"/>
    <property type="molecule type" value="Genomic_DNA"/>
</dbReference>
<evidence type="ECO:0000256" key="5">
    <source>
        <dbReference type="PIRSR" id="PIRSR000137-2"/>
    </source>
</evidence>
<accession>B1LT41</accession>
<organism evidence="10 11">
    <name type="scientific">Methylobacterium radiotolerans (strain ATCC 27329 / DSM 1819 / JCM 2831 / NBRC 15690 / NCIMB 10815 / 0-1)</name>
    <dbReference type="NCBI Taxonomy" id="426355"/>
    <lineage>
        <taxon>Bacteria</taxon>
        <taxon>Pseudomonadati</taxon>
        <taxon>Pseudomonadota</taxon>
        <taxon>Alphaproteobacteria</taxon>
        <taxon>Hyphomicrobiales</taxon>
        <taxon>Methylobacteriaceae</taxon>
        <taxon>Methylobacterium</taxon>
    </lineage>
</organism>
<dbReference type="SUPFAM" id="SSF54373">
    <property type="entry name" value="FAD-linked reductases, C-terminal domain"/>
    <property type="match status" value="1"/>
</dbReference>
<comment type="cofactor">
    <cofactor evidence="1 5">
        <name>FAD</name>
        <dbReference type="ChEBI" id="CHEBI:57692"/>
    </cofactor>
</comment>
<dbReference type="PIRSF" id="PIRSF000137">
    <property type="entry name" value="Alcohol_oxidase"/>
    <property type="match status" value="1"/>
</dbReference>
<dbReference type="PANTHER" id="PTHR11552">
    <property type="entry name" value="GLUCOSE-METHANOL-CHOLINE GMC OXIDOREDUCTASE"/>
    <property type="match status" value="1"/>
</dbReference>
<dbReference type="PANTHER" id="PTHR11552:SF147">
    <property type="entry name" value="CHOLINE DEHYDROGENASE, MITOCHONDRIAL"/>
    <property type="match status" value="1"/>
</dbReference>
<dbReference type="PROSITE" id="PS00623">
    <property type="entry name" value="GMC_OXRED_1"/>
    <property type="match status" value="1"/>
</dbReference>
<proteinExistence type="inferred from homology"/>
<dbReference type="SUPFAM" id="SSF51905">
    <property type="entry name" value="FAD/NAD(P)-binding domain"/>
    <property type="match status" value="1"/>
</dbReference>
<dbReference type="Proteomes" id="UP000006589">
    <property type="component" value="Chromosome"/>
</dbReference>
<protein>
    <submittedName>
        <fullName evidence="10">Glucose-methanol-choline oxidoreductase</fullName>
    </submittedName>
</protein>
<evidence type="ECO:0000256" key="1">
    <source>
        <dbReference type="ARBA" id="ARBA00001974"/>
    </source>
</evidence>
<dbReference type="Pfam" id="PF00732">
    <property type="entry name" value="GMC_oxred_N"/>
    <property type="match status" value="1"/>
</dbReference>
<dbReference type="Pfam" id="PF05199">
    <property type="entry name" value="GMC_oxred_C"/>
    <property type="match status" value="1"/>
</dbReference>
<feature type="region of interest" description="Disordered" evidence="7">
    <location>
        <begin position="1"/>
        <end position="24"/>
    </location>
</feature>
<dbReference type="InterPro" id="IPR036188">
    <property type="entry name" value="FAD/NAD-bd_sf"/>
</dbReference>
<feature type="domain" description="Glucose-methanol-choline oxidoreductase N-terminal" evidence="9">
    <location>
        <begin position="308"/>
        <end position="322"/>
    </location>
</feature>
<reference evidence="10 11" key="1">
    <citation type="submission" date="2008-03" db="EMBL/GenBank/DDBJ databases">
        <title>Complete sequence of chromosome of Methylobacterium radiotolerans JCM 2831.</title>
        <authorList>
            <consortium name="US DOE Joint Genome Institute"/>
            <person name="Copeland A."/>
            <person name="Lucas S."/>
            <person name="Lapidus A."/>
            <person name="Glavina del Rio T."/>
            <person name="Dalin E."/>
            <person name="Tice H."/>
            <person name="Bruce D."/>
            <person name="Goodwin L."/>
            <person name="Pitluck S."/>
            <person name="Kiss H."/>
            <person name="Brettin T."/>
            <person name="Detter J.C."/>
            <person name="Han C."/>
            <person name="Kuske C.R."/>
            <person name="Schmutz J."/>
            <person name="Larimer F."/>
            <person name="Land M."/>
            <person name="Hauser L."/>
            <person name="Kyrpides N."/>
            <person name="Mikhailova N."/>
            <person name="Marx C.J."/>
            <person name="Richardson P."/>
        </authorList>
    </citation>
    <scope>NUCLEOTIDE SEQUENCE [LARGE SCALE GENOMIC DNA]</scope>
    <source>
        <strain evidence="11">ATCC 27329 / DSM 1819 / JCM 2831 / NBRC 15690 / NCIMB 10815 / 0-1</strain>
    </source>
</reference>
<dbReference type="InterPro" id="IPR012132">
    <property type="entry name" value="GMC_OxRdtase"/>
</dbReference>
<dbReference type="Gene3D" id="3.50.50.60">
    <property type="entry name" value="FAD/NAD(P)-binding domain"/>
    <property type="match status" value="1"/>
</dbReference>
<evidence type="ECO:0000256" key="2">
    <source>
        <dbReference type="ARBA" id="ARBA00010790"/>
    </source>
</evidence>
<name>B1LT41_METRJ</name>
<evidence type="ECO:0000256" key="7">
    <source>
        <dbReference type="SAM" id="MobiDB-lite"/>
    </source>
</evidence>
<comment type="similarity">
    <text evidence="2 6">Belongs to the GMC oxidoreductase family.</text>
</comment>
<dbReference type="InterPro" id="IPR007867">
    <property type="entry name" value="GMC_OxRtase_C"/>
</dbReference>
<gene>
    <name evidence="10" type="ordered locus">Mrad2831_0323</name>
</gene>
<evidence type="ECO:0000313" key="11">
    <source>
        <dbReference type="Proteomes" id="UP000006589"/>
    </source>
</evidence>
<feature type="binding site" evidence="5">
    <location>
        <position position="496"/>
    </location>
    <ligand>
        <name>substrate</name>
    </ligand>
</feature>
<dbReference type="KEGG" id="mrd:Mrad2831_0323"/>
<evidence type="ECO:0000259" key="8">
    <source>
        <dbReference type="PROSITE" id="PS00623"/>
    </source>
</evidence>
<keyword evidence="3 6" id="KW-0285">Flavoprotein</keyword>
<feature type="binding site" evidence="5">
    <location>
        <begin position="141"/>
        <end position="144"/>
    </location>
    <ligand>
        <name>FAD</name>
        <dbReference type="ChEBI" id="CHEBI:57692"/>
    </ligand>
</feature>
<keyword evidence="4 5" id="KW-0274">FAD</keyword>
<dbReference type="eggNOG" id="COG2303">
    <property type="taxonomic scope" value="Bacteria"/>
</dbReference>
<feature type="domain" description="Glucose-methanol-choline oxidoreductase N-terminal" evidence="8">
    <location>
        <begin position="131"/>
        <end position="154"/>
    </location>
</feature>
<evidence type="ECO:0000259" key="9">
    <source>
        <dbReference type="PROSITE" id="PS00624"/>
    </source>
</evidence>
<feature type="binding site" evidence="5">
    <location>
        <position position="273"/>
    </location>
    <ligand>
        <name>FAD</name>
        <dbReference type="ChEBI" id="CHEBI:57692"/>
    </ligand>
</feature>
<evidence type="ECO:0000256" key="6">
    <source>
        <dbReference type="RuleBase" id="RU003968"/>
    </source>
</evidence>
<dbReference type="AlphaFoldDB" id="B1LT41"/>